<dbReference type="EMBL" id="AUZY01000028">
    <property type="protein sequence ID" value="EQD79769.1"/>
    <property type="molecule type" value="Genomic_DNA"/>
</dbReference>
<dbReference type="GO" id="GO:0004072">
    <property type="term" value="F:aspartate kinase activity"/>
    <property type="evidence" value="ECO:0007669"/>
    <property type="project" value="TreeGrafter"/>
</dbReference>
<feature type="non-terminal residue" evidence="3">
    <location>
        <position position="1"/>
    </location>
</feature>
<evidence type="ECO:0000259" key="2">
    <source>
        <dbReference type="Pfam" id="PF00696"/>
    </source>
</evidence>
<reference evidence="3" key="1">
    <citation type="submission" date="2013-08" db="EMBL/GenBank/DDBJ databases">
        <authorList>
            <person name="Mendez C."/>
            <person name="Richter M."/>
            <person name="Ferrer M."/>
            <person name="Sanchez J."/>
        </authorList>
    </citation>
    <scope>NUCLEOTIDE SEQUENCE</scope>
</reference>
<accession>T1DEF0</accession>
<gene>
    <name evidence="3" type="ORF">B1B_00037</name>
</gene>
<name>T1DEF0_9ZZZZ</name>
<dbReference type="Pfam" id="PF00696">
    <property type="entry name" value="AA_kinase"/>
    <property type="match status" value="1"/>
</dbReference>
<dbReference type="InterPro" id="IPR045865">
    <property type="entry name" value="ACT-like_dom_sf"/>
</dbReference>
<dbReference type="PANTHER" id="PTHR21499">
    <property type="entry name" value="ASPARTATE KINASE"/>
    <property type="match status" value="1"/>
</dbReference>
<evidence type="ECO:0000313" key="3">
    <source>
        <dbReference type="EMBL" id="EQD79769.1"/>
    </source>
</evidence>
<comment type="similarity">
    <text evidence="1">Belongs to the aspartokinase family.</text>
</comment>
<keyword evidence="3" id="KW-0808">Transferase</keyword>
<dbReference type="InterPro" id="IPR036393">
    <property type="entry name" value="AceGlu_kinase-like_sf"/>
</dbReference>
<organism evidence="3">
    <name type="scientific">mine drainage metagenome</name>
    <dbReference type="NCBI Taxonomy" id="410659"/>
    <lineage>
        <taxon>unclassified sequences</taxon>
        <taxon>metagenomes</taxon>
        <taxon>ecological metagenomes</taxon>
    </lineage>
</organism>
<protein>
    <submittedName>
        <fullName evidence="3">Aspartate kinase</fullName>
    </submittedName>
</protein>
<feature type="non-terminal residue" evidence="3">
    <location>
        <position position="191"/>
    </location>
</feature>
<dbReference type="GO" id="GO:0005829">
    <property type="term" value="C:cytosol"/>
    <property type="evidence" value="ECO:0007669"/>
    <property type="project" value="TreeGrafter"/>
</dbReference>
<dbReference type="SUPFAM" id="SSF55021">
    <property type="entry name" value="ACT-like"/>
    <property type="match status" value="1"/>
</dbReference>
<dbReference type="GO" id="GO:0009089">
    <property type="term" value="P:lysine biosynthetic process via diaminopimelate"/>
    <property type="evidence" value="ECO:0007669"/>
    <property type="project" value="TreeGrafter"/>
</dbReference>
<dbReference type="Gene3D" id="3.40.1160.10">
    <property type="entry name" value="Acetylglutamate kinase-like"/>
    <property type="match status" value="1"/>
</dbReference>
<proteinExistence type="inferred from homology"/>
<keyword evidence="3" id="KW-0418">Kinase</keyword>
<evidence type="ECO:0000256" key="1">
    <source>
        <dbReference type="ARBA" id="ARBA00010122"/>
    </source>
</evidence>
<dbReference type="PANTHER" id="PTHR21499:SF59">
    <property type="entry name" value="ASPARTOKINASE"/>
    <property type="match status" value="1"/>
</dbReference>
<sequence length="191" mass="21032">YSATALGAILSARRVELLKQRVSIRSADPRWVTRSRPLSYLSYEEAEELAHFGARVLHAWTIEPARRAGIPILVRSLADPRQTTTIGPAIHHSTPRALTMLPSLRLLALRVPGGREQPGIMAEVTRSLADCGVNLIQLYTSATLLCAIVDSRDAGPARRILARLARDRDMTAEPPQEVDMVIAIGERILED</sequence>
<reference evidence="3" key="2">
    <citation type="journal article" date="2014" name="ISME J.">
        <title>Microbial stratification in low pH oxic and suboxic macroscopic growths along an acid mine drainage.</title>
        <authorList>
            <person name="Mendez-Garcia C."/>
            <person name="Mesa V."/>
            <person name="Sprenger R.R."/>
            <person name="Richter M."/>
            <person name="Diez M.S."/>
            <person name="Solano J."/>
            <person name="Bargiela R."/>
            <person name="Golyshina O.V."/>
            <person name="Manteca A."/>
            <person name="Ramos J.L."/>
            <person name="Gallego J.R."/>
            <person name="Llorente I."/>
            <person name="Martins Dos Santos V.A."/>
            <person name="Jensen O.N."/>
            <person name="Pelaez A.I."/>
            <person name="Sanchez J."/>
            <person name="Ferrer M."/>
        </authorList>
    </citation>
    <scope>NUCLEOTIDE SEQUENCE</scope>
</reference>
<feature type="domain" description="Aspartate/glutamate/uridylate kinase" evidence="2">
    <location>
        <begin position="1"/>
        <end position="76"/>
    </location>
</feature>
<comment type="caution">
    <text evidence="3">The sequence shown here is derived from an EMBL/GenBank/DDBJ whole genome shotgun (WGS) entry which is preliminary data.</text>
</comment>
<dbReference type="Gene3D" id="3.30.70.260">
    <property type="match status" value="1"/>
</dbReference>
<dbReference type="InterPro" id="IPR001048">
    <property type="entry name" value="Asp/Glu/Uridylate_kinase"/>
</dbReference>
<dbReference type="AlphaFoldDB" id="T1DEF0"/>
<dbReference type="GO" id="GO:0009090">
    <property type="term" value="P:homoserine biosynthetic process"/>
    <property type="evidence" value="ECO:0007669"/>
    <property type="project" value="TreeGrafter"/>
</dbReference>
<dbReference type="SUPFAM" id="SSF53633">
    <property type="entry name" value="Carbamate kinase-like"/>
    <property type="match status" value="1"/>
</dbReference>